<dbReference type="SMART" id="SM00342">
    <property type="entry name" value="HTH_ARAC"/>
    <property type="match status" value="1"/>
</dbReference>
<dbReference type="SUPFAM" id="SSF46689">
    <property type="entry name" value="Homeodomain-like"/>
    <property type="match status" value="1"/>
</dbReference>
<evidence type="ECO:0000256" key="4">
    <source>
        <dbReference type="ARBA" id="ARBA00022679"/>
    </source>
</evidence>
<gene>
    <name evidence="16" type="ORF">MARI151_10264</name>
</gene>
<reference evidence="16 17" key="1">
    <citation type="submission" date="2019-10" db="EMBL/GenBank/DDBJ databases">
        <authorList>
            <person name="Karimi E."/>
        </authorList>
    </citation>
    <scope>NUCLEOTIDE SEQUENCE [LARGE SCALE GENOMIC DNA]</scope>
    <source>
        <strain evidence="16">Maribacter sp. 151</strain>
    </source>
</reference>
<dbReference type="FunFam" id="1.10.287.130:FF:000045">
    <property type="entry name" value="Two-component system sensor histidine kinase/response regulator"/>
    <property type="match status" value="1"/>
</dbReference>
<evidence type="ECO:0000313" key="17">
    <source>
        <dbReference type="Proteomes" id="UP000430202"/>
    </source>
</evidence>
<dbReference type="PANTHER" id="PTHR43547:SF2">
    <property type="entry name" value="HYBRID SIGNAL TRANSDUCTION HISTIDINE KINASE C"/>
    <property type="match status" value="1"/>
</dbReference>
<feature type="domain" description="HTH araC/xylS-type" evidence="13">
    <location>
        <begin position="1317"/>
        <end position="1416"/>
    </location>
</feature>
<keyword evidence="7" id="KW-0067">ATP-binding</keyword>
<dbReference type="InterPro" id="IPR005467">
    <property type="entry name" value="His_kinase_dom"/>
</dbReference>
<dbReference type="InterPro" id="IPR011110">
    <property type="entry name" value="Reg_prop"/>
</dbReference>
<keyword evidence="6" id="KW-0418">Kinase</keyword>
<feature type="modified residue" description="4-aspartylphosphate" evidence="11">
    <location>
        <position position="1218"/>
    </location>
</feature>
<evidence type="ECO:0000259" key="15">
    <source>
        <dbReference type="PROSITE" id="PS50110"/>
    </source>
</evidence>
<dbReference type="InterPro" id="IPR009057">
    <property type="entry name" value="Homeodomain-like_sf"/>
</dbReference>
<dbReference type="SUPFAM" id="SSF52172">
    <property type="entry name" value="CheY-like"/>
    <property type="match status" value="1"/>
</dbReference>
<dbReference type="InterPro" id="IPR003594">
    <property type="entry name" value="HATPase_dom"/>
</dbReference>
<evidence type="ECO:0000259" key="14">
    <source>
        <dbReference type="PROSITE" id="PS50109"/>
    </source>
</evidence>
<keyword evidence="3 11" id="KW-0597">Phosphoprotein</keyword>
<proteinExistence type="predicted"/>
<dbReference type="SUPFAM" id="SSF47384">
    <property type="entry name" value="Homodimeric domain of signal transducing histidine kinase"/>
    <property type="match status" value="1"/>
</dbReference>
<dbReference type="SMART" id="SM00388">
    <property type="entry name" value="HisKA"/>
    <property type="match status" value="1"/>
</dbReference>
<dbReference type="Pfam" id="PF07495">
    <property type="entry name" value="Y_Y_Y"/>
    <property type="match status" value="1"/>
</dbReference>
<dbReference type="InterPro" id="IPR004358">
    <property type="entry name" value="Sig_transdc_His_kin-like_C"/>
</dbReference>
<keyword evidence="8" id="KW-0902">Two-component regulatory system</keyword>
<feature type="transmembrane region" description="Helical" evidence="12">
    <location>
        <begin position="841"/>
        <end position="860"/>
    </location>
</feature>
<dbReference type="InterPro" id="IPR011123">
    <property type="entry name" value="Y_Y_Y"/>
</dbReference>
<feature type="domain" description="Histidine kinase" evidence="14">
    <location>
        <begin position="894"/>
        <end position="1119"/>
    </location>
</feature>
<keyword evidence="17" id="KW-1185">Reference proteome</keyword>
<keyword evidence="9" id="KW-0805">Transcription regulation</keyword>
<dbReference type="PROSITE" id="PS01124">
    <property type="entry name" value="HTH_ARAC_FAMILY_2"/>
    <property type="match status" value="1"/>
</dbReference>
<evidence type="ECO:0000256" key="11">
    <source>
        <dbReference type="PROSITE-ProRule" id="PRU00169"/>
    </source>
</evidence>
<evidence type="ECO:0000256" key="9">
    <source>
        <dbReference type="ARBA" id="ARBA00023015"/>
    </source>
</evidence>
<dbReference type="InterPro" id="IPR036097">
    <property type="entry name" value="HisK_dim/P_sf"/>
</dbReference>
<evidence type="ECO:0000256" key="5">
    <source>
        <dbReference type="ARBA" id="ARBA00022741"/>
    </source>
</evidence>
<dbReference type="Gene3D" id="1.10.10.60">
    <property type="entry name" value="Homeodomain-like"/>
    <property type="match status" value="1"/>
</dbReference>
<dbReference type="Pfam" id="PF07494">
    <property type="entry name" value="Reg_prop"/>
    <property type="match status" value="9"/>
</dbReference>
<dbReference type="Pfam" id="PF02518">
    <property type="entry name" value="HATPase_c"/>
    <property type="match status" value="1"/>
</dbReference>
<dbReference type="InterPro" id="IPR036890">
    <property type="entry name" value="HATPase_C_sf"/>
</dbReference>
<evidence type="ECO:0000256" key="2">
    <source>
        <dbReference type="ARBA" id="ARBA00012438"/>
    </source>
</evidence>
<dbReference type="Gene3D" id="3.30.565.10">
    <property type="entry name" value="Histidine kinase-like ATPase, C-terminal domain"/>
    <property type="match status" value="1"/>
</dbReference>
<dbReference type="InterPro" id="IPR011006">
    <property type="entry name" value="CheY-like_superfamily"/>
</dbReference>
<evidence type="ECO:0000256" key="6">
    <source>
        <dbReference type="ARBA" id="ARBA00022777"/>
    </source>
</evidence>
<accession>A0A653M8X5</accession>
<comment type="catalytic activity">
    <reaction evidence="1">
        <text>ATP + protein L-histidine = ADP + protein N-phospho-L-histidine.</text>
        <dbReference type="EC" id="2.7.13.3"/>
    </reaction>
</comment>
<keyword evidence="12" id="KW-0472">Membrane</keyword>
<evidence type="ECO:0000256" key="3">
    <source>
        <dbReference type="ARBA" id="ARBA00022553"/>
    </source>
</evidence>
<keyword evidence="4" id="KW-0808">Transferase</keyword>
<dbReference type="GO" id="GO:0043565">
    <property type="term" value="F:sequence-specific DNA binding"/>
    <property type="evidence" value="ECO:0007669"/>
    <property type="project" value="InterPro"/>
</dbReference>
<dbReference type="SMART" id="SM00387">
    <property type="entry name" value="HATPase_c"/>
    <property type="match status" value="1"/>
</dbReference>
<dbReference type="Gene3D" id="2.130.10.10">
    <property type="entry name" value="YVTN repeat-like/Quinoprotein amine dehydrogenase"/>
    <property type="match status" value="3"/>
</dbReference>
<dbReference type="InterPro" id="IPR003661">
    <property type="entry name" value="HisK_dim/P_dom"/>
</dbReference>
<dbReference type="Pfam" id="PF00512">
    <property type="entry name" value="HisKA"/>
    <property type="match status" value="1"/>
</dbReference>
<dbReference type="GO" id="GO:0003700">
    <property type="term" value="F:DNA-binding transcription factor activity"/>
    <property type="evidence" value="ECO:0007669"/>
    <property type="project" value="InterPro"/>
</dbReference>
<dbReference type="EMBL" id="CABWLR010000001">
    <property type="protein sequence ID" value="VXB00497.1"/>
    <property type="molecule type" value="Genomic_DNA"/>
</dbReference>
<evidence type="ECO:0000256" key="8">
    <source>
        <dbReference type="ARBA" id="ARBA00023012"/>
    </source>
</evidence>
<dbReference type="SUPFAM" id="SSF63829">
    <property type="entry name" value="Calcium-dependent phosphotriesterase"/>
    <property type="match status" value="3"/>
</dbReference>
<organism evidence="16 17">
    <name type="scientific">Maribacter litoralis</name>
    <dbReference type="NCBI Taxonomy" id="2059726"/>
    <lineage>
        <taxon>Bacteria</taxon>
        <taxon>Pseudomonadati</taxon>
        <taxon>Bacteroidota</taxon>
        <taxon>Flavobacteriia</taxon>
        <taxon>Flavobacteriales</taxon>
        <taxon>Flavobacteriaceae</taxon>
        <taxon>Maribacter</taxon>
    </lineage>
</organism>
<dbReference type="InterPro" id="IPR001789">
    <property type="entry name" value="Sig_transdc_resp-reg_receiver"/>
</dbReference>
<dbReference type="SUPFAM" id="SSF55874">
    <property type="entry name" value="ATPase domain of HSP90 chaperone/DNA topoisomerase II/histidine kinase"/>
    <property type="match status" value="1"/>
</dbReference>
<dbReference type="FunFam" id="3.30.565.10:FF:000037">
    <property type="entry name" value="Hybrid sensor histidine kinase/response regulator"/>
    <property type="match status" value="1"/>
</dbReference>
<dbReference type="CDD" id="cd00146">
    <property type="entry name" value="PKD"/>
    <property type="match status" value="1"/>
</dbReference>
<evidence type="ECO:0000313" key="16">
    <source>
        <dbReference type="EMBL" id="VXB00497.1"/>
    </source>
</evidence>
<dbReference type="Pfam" id="PF00072">
    <property type="entry name" value="Response_reg"/>
    <property type="match status" value="1"/>
</dbReference>
<keyword evidence="12" id="KW-0812">Transmembrane</keyword>
<dbReference type="SMART" id="SM00448">
    <property type="entry name" value="REC"/>
    <property type="match status" value="1"/>
</dbReference>
<keyword evidence="5" id="KW-0547">Nucleotide-binding</keyword>
<dbReference type="Proteomes" id="UP000430202">
    <property type="component" value="Unassembled WGS sequence"/>
</dbReference>
<dbReference type="GO" id="GO:0000155">
    <property type="term" value="F:phosphorelay sensor kinase activity"/>
    <property type="evidence" value="ECO:0007669"/>
    <property type="project" value="InterPro"/>
</dbReference>
<dbReference type="InterPro" id="IPR018060">
    <property type="entry name" value="HTH_AraC"/>
</dbReference>
<dbReference type="Gene3D" id="3.40.50.2300">
    <property type="match status" value="1"/>
</dbReference>
<dbReference type="CDD" id="cd00082">
    <property type="entry name" value="HisKA"/>
    <property type="match status" value="1"/>
</dbReference>
<feature type="domain" description="Response regulatory" evidence="15">
    <location>
        <begin position="1170"/>
        <end position="1285"/>
    </location>
</feature>
<sequence>MNILPILAQGIQIKMYSKEQVKARFALINMKCFFMFMVLLYSLMAQGQENFYFDQIGTDDGLSQSDVNCIYQDSYGYMWFGTHDGLNRYDGYSFTVFKPDQKSTNINSNLIYAMTGDEKGNLWVGSTGDGLFYYNKKKETFKQFKFDKANEHSLSNDYITRLYLDSKNRLWIATKEDINMLDLSVSMDSVKFQKFKFVLKDQNKQQDGSVINSIYENADGELLLGGHLGIYQLKLDAKGNSYFKLINDDIGFKHESVGVIAQDRYNKLIIGTGQGLYVQGTKEDPEFIKIKGGNYTSLAFDDKNHIWAGTDNGLLYFDNSSSLKQPKLLKSFTYRPEDKNGISKNIITSLYIDRTGILWVGTNGGGVNKFDPNRKNFKHVKRDLRENSLSYDKIRSIFEDSNGTLWVGTEGGGLNKSVASKEKYSVFTSTNQLRKVFALEEISFKGKKYLLQGGQNYPYLFRIDITNPQNGISNVTGLEGIKRSVFSLLNDSQDNLWIGTYSGGLYRWIKGDDGNYIKQNFQENSSDPNSLSNNIVRNIYEDSKGNIWIATGDGLSQLTITEKYKEQPKFKTYKTEEGNASSLSHNYILSLFESRKGELWVGTFGGGLNKLIPGKEGEAATFKTYSIEEGLPNNVIKAILEDEQGQLWVSTNKGLSRFDTEKEIFKNFDVADGLQDSEFQELAAVKRKDGELIFGGINGFNAFYPREIYDNETSPETVVTKLSIFNEEIAVGEEVNGRVLLDKNISEVEDITLNYSENSFSFEFSSLHFSAPNKNQFAYKLEGFDNDWVYTGSDKRFATYTNIEPGNYTLQVKSSNNDGLWDTTPYTLNLTVKPPIYRTTVAYIVYGILLLLLLVSLWRFTIISNTKKHQLELEHLEKEKNDELQTLKLDFFTNISHEFKTPLTLIKAPLEYLLSGKDEMEASSLKEQYQLMHKNTNYLLRLVNQLLDFRKINQGKMSLVVRHTDIVFFIKEVAEPFQLLAFKKSVKFNIVSKEAHYKTYFDHNALEKVINNLLSNAFKFTPEGGEITVAIDVEKDEVSEKENVIIKVKDNGLGISDVKKSIIFEKYYTEKENEKVNSKGVGIGLAFTKSLVELHLGSISVENNEGGGSCFTVTLPTDKQAYEDADDISCKEITDNDYLVRSSEAESLAIDLNDELEDYNLSKVRSKNPVLLIVDDNPDIIQFIKQVMGKTYTVFEANNGERGMEIAKKVLPNIIITDVVMPVMGGIEFCEMIKTTNITSHIPVIMLTAKTSQESEIEGLSHGADAYLKKPFNVQVLELKVANILKDREELRKRFKKEITLQPKEVTVTSLDEKFLQQAVETVEKHMMNTDFNVEMLVKEMGHSRSNLYLKFKELTGLSSSEFIRNIRLKRAIQLLDNSDFSVKEIMFRTGFNTASYFSKCFKKEFGVVPSEYIKKTKVEQD</sequence>
<dbReference type="PANTHER" id="PTHR43547">
    <property type="entry name" value="TWO-COMPONENT HISTIDINE KINASE"/>
    <property type="match status" value="1"/>
</dbReference>
<dbReference type="PROSITE" id="PS50109">
    <property type="entry name" value="HIS_KIN"/>
    <property type="match status" value="1"/>
</dbReference>
<evidence type="ECO:0000256" key="7">
    <source>
        <dbReference type="ARBA" id="ARBA00022840"/>
    </source>
</evidence>
<evidence type="ECO:0000256" key="12">
    <source>
        <dbReference type="SAM" id="Phobius"/>
    </source>
</evidence>
<protein>
    <recommendedName>
        <fullName evidence="2">histidine kinase</fullName>
        <ecNumber evidence="2">2.7.13.3</ecNumber>
    </recommendedName>
</protein>
<evidence type="ECO:0000256" key="1">
    <source>
        <dbReference type="ARBA" id="ARBA00000085"/>
    </source>
</evidence>
<keyword evidence="10" id="KW-0804">Transcription</keyword>
<name>A0A653M8X5_9FLAO</name>
<dbReference type="PROSITE" id="PS50110">
    <property type="entry name" value="RESPONSE_REGULATORY"/>
    <property type="match status" value="1"/>
</dbReference>
<dbReference type="Gene3D" id="2.60.40.10">
    <property type="entry name" value="Immunoglobulins"/>
    <property type="match status" value="1"/>
</dbReference>
<dbReference type="InterPro" id="IPR015943">
    <property type="entry name" value="WD40/YVTN_repeat-like_dom_sf"/>
</dbReference>
<dbReference type="GO" id="GO:0005524">
    <property type="term" value="F:ATP binding"/>
    <property type="evidence" value="ECO:0007669"/>
    <property type="project" value="UniProtKB-KW"/>
</dbReference>
<feature type="transmembrane region" description="Helical" evidence="12">
    <location>
        <begin position="25"/>
        <end position="44"/>
    </location>
</feature>
<dbReference type="FunFam" id="2.60.40.10:FF:000791">
    <property type="entry name" value="Two-component system sensor histidine kinase/response regulator"/>
    <property type="match status" value="1"/>
</dbReference>
<evidence type="ECO:0000256" key="10">
    <source>
        <dbReference type="ARBA" id="ARBA00023163"/>
    </source>
</evidence>
<dbReference type="PRINTS" id="PR00344">
    <property type="entry name" value="BCTRLSENSOR"/>
</dbReference>
<dbReference type="EC" id="2.7.13.3" evidence="2"/>
<dbReference type="CDD" id="cd00075">
    <property type="entry name" value="HATPase"/>
    <property type="match status" value="1"/>
</dbReference>
<dbReference type="Pfam" id="PF12833">
    <property type="entry name" value="HTH_18"/>
    <property type="match status" value="1"/>
</dbReference>
<dbReference type="CDD" id="cd17574">
    <property type="entry name" value="REC_OmpR"/>
    <property type="match status" value="1"/>
</dbReference>
<dbReference type="Gene3D" id="1.10.287.130">
    <property type="match status" value="1"/>
</dbReference>
<keyword evidence="12" id="KW-1133">Transmembrane helix</keyword>
<dbReference type="InterPro" id="IPR013783">
    <property type="entry name" value="Ig-like_fold"/>
</dbReference>
<evidence type="ECO:0000259" key="13">
    <source>
        <dbReference type="PROSITE" id="PS01124"/>
    </source>
</evidence>